<protein>
    <submittedName>
        <fullName evidence="3">C2H2-type zinc finger transcription factor</fullName>
    </submittedName>
</protein>
<keyword evidence="4" id="KW-1185">Reference proteome</keyword>
<sequence length="641" mass="72002">MSFSNTNQQGDRLSTEKYQCAQCVLSFYNYQQLQNHKRVHRDDHITVAVIDQFILHDVKIQHDGNSIIDDNELVSDSDNNNQYYAMNTMEIDEIISYKCGCSFEDSEGKAHVYNSSQIGGNTFTKAKLMSIHLSQLMLQHRISRAAYRYIVQFVNTISHGKTVNALLKSKSSVKGHEYDVCPSGCQFYGINDNQESCIDCSKLLYKTDPEQSETSSTSMKLMSLTNIFDGDSYKQLVQQGLFSNSDDIAIELYTDSFINQKKGKSSYNIVHAVLAILPGPKKPTHLDTFLTPIIIEIKDLEVHGLVIKSNGVEVCCAKIHLLLASGDIPAVADMAYIGSHASLFDFQICETKGKAPDNRWHEMYFEDSSAPLRPLEDFKTSNPIIARGIGKHIYNLITVSLTKETNIFISIRMIPSPPHNTHSSYQELIDGTCVVDWLDFLLYIVLTLVVPFLPNRAVKTAVLSLVKCCALTLQWMLTSELLDEIDVIQNEIDLIQPKPYGIESYMDLPNDPSGAQLWEPFHRFAHLNNDLVEDVTSPSVKDALTRYYQQTSVSSKCIKVTIGDSTIVVASHLWMNSTVNHNIIAYSWLVGVAIFFFQLEDSLGSLRFLAFVDVMKEHDAAAHDSSVPIVKQRSQNSATGR</sequence>
<dbReference type="PROSITE" id="PS50157">
    <property type="entry name" value="ZINC_FINGER_C2H2_2"/>
    <property type="match status" value="1"/>
</dbReference>
<keyword evidence="1" id="KW-0862">Zinc</keyword>
<evidence type="ECO:0000313" key="3">
    <source>
        <dbReference type="EMBL" id="OAD78115.1"/>
    </source>
</evidence>
<evidence type="ECO:0000259" key="2">
    <source>
        <dbReference type="PROSITE" id="PS50157"/>
    </source>
</evidence>
<dbReference type="GeneID" id="28991623"/>
<reference evidence="4" key="1">
    <citation type="submission" date="2015-06" db="EMBL/GenBank/DDBJ databases">
        <title>Expansion of signal transduction pathways in fungi by whole-genome duplication.</title>
        <authorList>
            <consortium name="DOE Joint Genome Institute"/>
            <person name="Corrochano L.M."/>
            <person name="Kuo A."/>
            <person name="Marcet-Houben M."/>
            <person name="Polaino S."/>
            <person name="Salamov A."/>
            <person name="Villalobos J.M."/>
            <person name="Alvarez M.I."/>
            <person name="Avalos J."/>
            <person name="Benito E.P."/>
            <person name="Benoit I."/>
            <person name="Burger G."/>
            <person name="Camino L.P."/>
            <person name="Canovas D."/>
            <person name="Cerda-Olmedo E."/>
            <person name="Cheng J.-F."/>
            <person name="Dominguez A."/>
            <person name="Elias M."/>
            <person name="Eslava A.P."/>
            <person name="Glaser F."/>
            <person name="Grimwood J."/>
            <person name="Gutierrez G."/>
            <person name="Heitman J."/>
            <person name="Henrissat B."/>
            <person name="Iturriaga E.A."/>
            <person name="Lang B.F."/>
            <person name="Lavin J.L."/>
            <person name="Lee S."/>
            <person name="Li W."/>
            <person name="Lindquist E."/>
            <person name="Lopez-Garcia S."/>
            <person name="Luque E.M."/>
            <person name="Marcos A.T."/>
            <person name="Martin J."/>
            <person name="McCluskey K."/>
            <person name="Medina H.R."/>
            <person name="Miralles-Duran A."/>
            <person name="Miyazaki A."/>
            <person name="Munoz-Torres E."/>
            <person name="Oguiza J.A."/>
            <person name="Ohm R."/>
            <person name="Olmedo M."/>
            <person name="Orejas M."/>
            <person name="Ortiz-Castellanos L."/>
            <person name="Pisabarro A.G."/>
            <person name="Rodriguez-Romero J."/>
            <person name="Ruiz-Herrera J."/>
            <person name="Ruiz-Vazquez R."/>
            <person name="Sanz C."/>
            <person name="Schackwitz W."/>
            <person name="Schmutz J."/>
            <person name="Shahriari M."/>
            <person name="Shelest E."/>
            <person name="Silva-Franco F."/>
            <person name="Soanes D."/>
            <person name="Syed K."/>
            <person name="Tagua V.G."/>
            <person name="Talbot N.J."/>
            <person name="Thon M."/>
            <person name="De vries R.P."/>
            <person name="Wiebenga A."/>
            <person name="Yadav J.S."/>
            <person name="Braun E.L."/>
            <person name="Baker S."/>
            <person name="Garre V."/>
            <person name="Horwitz B."/>
            <person name="Torres-Martinez S."/>
            <person name="Idnurm A."/>
            <person name="Herrera-Estrella A."/>
            <person name="Gabaldon T."/>
            <person name="Grigoriev I.V."/>
        </authorList>
    </citation>
    <scope>NUCLEOTIDE SEQUENCE [LARGE SCALE GENOMIC DNA]</scope>
    <source>
        <strain evidence="4">NRRL 1555(-)</strain>
    </source>
</reference>
<dbReference type="PROSITE" id="PS00028">
    <property type="entry name" value="ZINC_FINGER_C2H2_1"/>
    <property type="match status" value="1"/>
</dbReference>
<keyword evidence="1" id="KW-0479">Metal-binding</keyword>
<proteinExistence type="predicted"/>
<dbReference type="InParanoid" id="A0A162Y3L9"/>
<keyword evidence="1" id="KW-0863">Zinc-finger</keyword>
<dbReference type="GO" id="GO:0008270">
    <property type="term" value="F:zinc ion binding"/>
    <property type="evidence" value="ECO:0007669"/>
    <property type="project" value="UniProtKB-KW"/>
</dbReference>
<dbReference type="AlphaFoldDB" id="A0A162Y3L9"/>
<accession>A0A162Y3L9</accession>
<organism evidence="3 4">
    <name type="scientific">Phycomyces blakesleeanus (strain ATCC 8743b / DSM 1359 / FGSC 10004 / NBRC 33097 / NRRL 1555)</name>
    <dbReference type="NCBI Taxonomy" id="763407"/>
    <lineage>
        <taxon>Eukaryota</taxon>
        <taxon>Fungi</taxon>
        <taxon>Fungi incertae sedis</taxon>
        <taxon>Mucoromycota</taxon>
        <taxon>Mucoromycotina</taxon>
        <taxon>Mucoromycetes</taxon>
        <taxon>Mucorales</taxon>
        <taxon>Phycomycetaceae</taxon>
        <taxon>Phycomyces</taxon>
    </lineage>
</organism>
<gene>
    <name evidence="3" type="ORF">PHYBLDRAFT_141981</name>
</gene>
<feature type="domain" description="C2H2-type" evidence="2">
    <location>
        <begin position="18"/>
        <end position="45"/>
    </location>
</feature>
<dbReference type="RefSeq" id="XP_018296155.1">
    <property type="nucleotide sequence ID" value="XM_018430717.1"/>
</dbReference>
<dbReference type="OrthoDB" id="2404451at2759"/>
<dbReference type="InterPro" id="IPR013087">
    <property type="entry name" value="Znf_C2H2_type"/>
</dbReference>
<evidence type="ECO:0000256" key="1">
    <source>
        <dbReference type="PROSITE-ProRule" id="PRU00042"/>
    </source>
</evidence>
<name>A0A162Y3L9_PHYB8</name>
<dbReference type="EMBL" id="KV440974">
    <property type="protein sequence ID" value="OAD78115.1"/>
    <property type="molecule type" value="Genomic_DNA"/>
</dbReference>
<evidence type="ECO:0000313" key="4">
    <source>
        <dbReference type="Proteomes" id="UP000077315"/>
    </source>
</evidence>
<dbReference type="VEuPathDB" id="FungiDB:PHYBLDRAFT_141981"/>
<dbReference type="Proteomes" id="UP000077315">
    <property type="component" value="Unassembled WGS sequence"/>
</dbReference>